<reference evidence="2 3" key="2">
    <citation type="journal article" date="2014" name="Int. J. Syst. Evol. Microbiol.">
        <title>Methanobacterium paludis sp. nov. and a novel strain of Methanobacterium lacus isolated from northern peatlands.</title>
        <authorList>
            <person name="Cadillo-Quiroz H."/>
            <person name="Brauer S.L."/>
            <person name="Goodson N."/>
            <person name="Yavitt J.B."/>
            <person name="Zinder S.H."/>
        </authorList>
    </citation>
    <scope>NUCLEOTIDE SEQUENCE [LARGE SCALE GENOMIC DNA]</scope>
    <source>
        <strain evidence="2 3">AL-21</strain>
    </source>
</reference>
<dbReference type="AlphaFoldDB" id="F0TBW9"/>
<sequence>MSKKRIYKGSYCLIISLSEDSVVKVGSLGNIDFKKGHYVYVGSALNSLESRLRRHLSHEKKLHWHVDYMLNHVNANLVDIVYVVDNGKWECSIAAQISEKGIETARFGCSDCKCGSHLFKFEDFETAVSCSSYSFETLSLHPILWSDGSNFESE</sequence>
<dbReference type="HOGENOM" id="CLU_115699_0_0_2"/>
<dbReference type="KEGG" id="mel:Metbo_2092"/>
<reference evidence="3" key="1">
    <citation type="submission" date="2011-02" db="EMBL/GenBank/DDBJ databases">
        <title>Complete sequence of Methanobacterium sp. AL-21.</title>
        <authorList>
            <consortium name="US DOE Joint Genome Institute"/>
            <person name="Lucas S."/>
            <person name="Copeland A."/>
            <person name="Lapidus A."/>
            <person name="Cheng J.-F."/>
            <person name="Goodwin L."/>
            <person name="Pitluck S."/>
            <person name="Chertkov O."/>
            <person name="Detter J.C."/>
            <person name="Han C."/>
            <person name="Tapia R."/>
            <person name="Land M."/>
            <person name="Hauser L."/>
            <person name="Kyrpides N."/>
            <person name="Ivanova N."/>
            <person name="Mikhailova N."/>
            <person name="Pagani I."/>
            <person name="Cadillo-Quiroz H."/>
            <person name="Imachi H."/>
            <person name="Zinder S."/>
            <person name="Liu W."/>
            <person name="Woyke T."/>
        </authorList>
    </citation>
    <scope>NUCLEOTIDE SEQUENCE [LARGE SCALE GENOMIC DNA]</scope>
    <source>
        <strain evidence="3">AL-21</strain>
    </source>
</reference>
<dbReference type="Pfam" id="PF01986">
    <property type="entry name" value="DUF123"/>
    <property type="match status" value="1"/>
</dbReference>
<protein>
    <recommendedName>
        <fullName evidence="1">GIY-YIG domain-containing protein</fullName>
    </recommendedName>
</protein>
<name>F0TBW9_METLA</name>
<accession>F0TBW9</accession>
<evidence type="ECO:0000313" key="3">
    <source>
        <dbReference type="Proteomes" id="UP000007490"/>
    </source>
</evidence>
<dbReference type="Proteomes" id="UP000007490">
    <property type="component" value="Chromosome"/>
</dbReference>
<dbReference type="SMART" id="SM00465">
    <property type="entry name" value="GIYc"/>
    <property type="match status" value="1"/>
</dbReference>
<dbReference type="eggNOG" id="arCOG00463">
    <property type="taxonomic scope" value="Archaea"/>
</dbReference>
<organism evidence="2 3">
    <name type="scientific">Methanobacterium lacus (strain AL-21)</name>
    <dbReference type="NCBI Taxonomy" id="877455"/>
    <lineage>
        <taxon>Archaea</taxon>
        <taxon>Methanobacteriati</taxon>
        <taxon>Methanobacteriota</taxon>
        <taxon>Methanomada group</taxon>
        <taxon>Methanobacteria</taxon>
        <taxon>Methanobacteriales</taxon>
        <taxon>Methanobacteriaceae</taxon>
        <taxon>Methanobacterium</taxon>
    </lineage>
</organism>
<dbReference type="GeneID" id="10278555"/>
<feature type="domain" description="GIY-YIG" evidence="1">
    <location>
        <begin position="24"/>
        <end position="122"/>
    </location>
</feature>
<dbReference type="OrthoDB" id="17296at2157"/>
<dbReference type="PANTHER" id="PTHR37460">
    <property type="entry name" value="ENDONUCLEASE III"/>
    <property type="match status" value="1"/>
</dbReference>
<dbReference type="PANTHER" id="PTHR37460:SF1">
    <property type="entry name" value="ENDONUCLEASE III"/>
    <property type="match status" value="1"/>
</dbReference>
<dbReference type="InterPro" id="IPR002837">
    <property type="entry name" value="DUF123"/>
</dbReference>
<keyword evidence="3" id="KW-1185">Reference proteome</keyword>
<gene>
    <name evidence="2" type="ordered locus">Metbo_2092</name>
</gene>
<proteinExistence type="predicted"/>
<dbReference type="RefSeq" id="WP_013645662.1">
    <property type="nucleotide sequence ID" value="NC_015216.1"/>
</dbReference>
<evidence type="ECO:0000313" key="2">
    <source>
        <dbReference type="EMBL" id="ADZ10311.1"/>
    </source>
</evidence>
<dbReference type="EMBL" id="CP002551">
    <property type="protein sequence ID" value="ADZ10311.1"/>
    <property type="molecule type" value="Genomic_DNA"/>
</dbReference>
<dbReference type="CDD" id="cd10441">
    <property type="entry name" value="GIY-YIG_COG1833"/>
    <property type="match status" value="1"/>
</dbReference>
<evidence type="ECO:0000259" key="1">
    <source>
        <dbReference type="SMART" id="SM00465"/>
    </source>
</evidence>
<dbReference type="STRING" id="877455.Metbo_2092"/>
<dbReference type="InterPro" id="IPR000305">
    <property type="entry name" value="GIY-YIG_endonuc"/>
</dbReference>